<dbReference type="EMBL" id="LAZR01042564">
    <property type="protein sequence ID" value="KKL09234.1"/>
    <property type="molecule type" value="Genomic_DNA"/>
</dbReference>
<proteinExistence type="predicted"/>
<organism evidence="1">
    <name type="scientific">marine sediment metagenome</name>
    <dbReference type="NCBI Taxonomy" id="412755"/>
    <lineage>
        <taxon>unclassified sequences</taxon>
        <taxon>metagenomes</taxon>
        <taxon>ecological metagenomes</taxon>
    </lineage>
</organism>
<comment type="caution">
    <text evidence="1">The sequence shown here is derived from an EMBL/GenBank/DDBJ whole genome shotgun (WGS) entry which is preliminary data.</text>
</comment>
<protein>
    <submittedName>
        <fullName evidence="1">Uncharacterized protein</fullName>
    </submittedName>
</protein>
<evidence type="ECO:0000313" key="1">
    <source>
        <dbReference type="EMBL" id="KKL09234.1"/>
    </source>
</evidence>
<reference evidence="1" key="1">
    <citation type="journal article" date="2015" name="Nature">
        <title>Complex archaea that bridge the gap between prokaryotes and eukaryotes.</title>
        <authorList>
            <person name="Spang A."/>
            <person name="Saw J.H."/>
            <person name="Jorgensen S.L."/>
            <person name="Zaremba-Niedzwiedzka K."/>
            <person name="Martijn J."/>
            <person name="Lind A.E."/>
            <person name="van Eijk R."/>
            <person name="Schleper C."/>
            <person name="Guy L."/>
            <person name="Ettema T.J."/>
        </authorList>
    </citation>
    <scope>NUCLEOTIDE SEQUENCE</scope>
</reference>
<name>A0A0F9AI45_9ZZZZ</name>
<sequence>MIQCSFEETVDLPDGGFRTSLCFHRAEILIINDPCYCLCFGCAYRKLKAENERLQELLHYGCQDQTAISLIHKAKVNKAVGG</sequence>
<accession>A0A0F9AI45</accession>
<dbReference type="AlphaFoldDB" id="A0A0F9AI45"/>
<gene>
    <name evidence="1" type="ORF">LCGC14_2567920</name>
</gene>